<name>A0A0L0FV45_9EUKA</name>
<evidence type="ECO:0000313" key="2">
    <source>
        <dbReference type="Proteomes" id="UP000054560"/>
    </source>
</evidence>
<reference evidence="1 2" key="1">
    <citation type="submission" date="2011-02" db="EMBL/GenBank/DDBJ databases">
        <title>The Genome Sequence of Sphaeroforma arctica JP610.</title>
        <authorList>
            <consortium name="The Broad Institute Genome Sequencing Platform"/>
            <person name="Russ C."/>
            <person name="Cuomo C."/>
            <person name="Young S.K."/>
            <person name="Zeng Q."/>
            <person name="Gargeya S."/>
            <person name="Alvarado L."/>
            <person name="Berlin A."/>
            <person name="Chapman S.B."/>
            <person name="Chen Z."/>
            <person name="Freedman E."/>
            <person name="Gellesch M."/>
            <person name="Goldberg J."/>
            <person name="Griggs A."/>
            <person name="Gujja S."/>
            <person name="Heilman E."/>
            <person name="Heiman D."/>
            <person name="Howarth C."/>
            <person name="Mehta T."/>
            <person name="Neiman D."/>
            <person name="Pearson M."/>
            <person name="Roberts A."/>
            <person name="Saif S."/>
            <person name="Shea T."/>
            <person name="Shenoy N."/>
            <person name="Sisk P."/>
            <person name="Stolte C."/>
            <person name="Sykes S."/>
            <person name="White J."/>
            <person name="Yandava C."/>
            <person name="Burger G."/>
            <person name="Gray M.W."/>
            <person name="Holland P.W.H."/>
            <person name="King N."/>
            <person name="Lang F.B.F."/>
            <person name="Roger A.J."/>
            <person name="Ruiz-Trillo I."/>
            <person name="Haas B."/>
            <person name="Nusbaum C."/>
            <person name="Birren B."/>
        </authorList>
    </citation>
    <scope>NUCLEOTIDE SEQUENCE [LARGE SCALE GENOMIC DNA]</scope>
    <source>
        <strain evidence="1 2">JP610</strain>
    </source>
</reference>
<evidence type="ECO:0000313" key="1">
    <source>
        <dbReference type="EMBL" id="KNC80720.1"/>
    </source>
</evidence>
<dbReference type="EMBL" id="KQ242116">
    <property type="protein sequence ID" value="KNC80720.1"/>
    <property type="molecule type" value="Genomic_DNA"/>
</dbReference>
<dbReference type="GeneID" id="25907426"/>
<dbReference type="Proteomes" id="UP000054560">
    <property type="component" value="Unassembled WGS sequence"/>
</dbReference>
<protein>
    <submittedName>
        <fullName evidence="1">Uncharacterized protein</fullName>
    </submittedName>
</protein>
<dbReference type="RefSeq" id="XP_014154622.1">
    <property type="nucleotide sequence ID" value="XM_014299147.1"/>
</dbReference>
<keyword evidence="2" id="KW-1185">Reference proteome</keyword>
<gene>
    <name evidence="1" type="ORF">SARC_06922</name>
</gene>
<dbReference type="AlphaFoldDB" id="A0A0L0FV45"/>
<sequence length="124" mass="13685">MCHTVTVKAITVLRRGAIIPQLQVLYPFALDQGHPTVDHCIPTLAGSGTVMFKDEVRYQAGSDYERIIHTCRILALAKSAQSRSQTTVIGIRVHVIAWKVKLGPRCKRDTGHDTLGVVWDILPG</sequence>
<organism evidence="1 2">
    <name type="scientific">Sphaeroforma arctica JP610</name>
    <dbReference type="NCBI Taxonomy" id="667725"/>
    <lineage>
        <taxon>Eukaryota</taxon>
        <taxon>Ichthyosporea</taxon>
        <taxon>Ichthyophonida</taxon>
        <taxon>Sphaeroforma</taxon>
    </lineage>
</organism>
<proteinExistence type="predicted"/>
<accession>A0A0L0FV45</accession>